<keyword evidence="10 18" id="KW-1133">Transmembrane helix</keyword>
<dbReference type="GO" id="GO:0008444">
    <property type="term" value="F:CDP-diacylglycerol-glycerol-3-phosphate 3-phosphatidyltransferase activity"/>
    <property type="evidence" value="ECO:0007669"/>
    <property type="project" value="UniProtKB-UniRule"/>
</dbReference>
<evidence type="ECO:0000256" key="7">
    <source>
        <dbReference type="ARBA" id="ARBA00022516"/>
    </source>
</evidence>
<comment type="pathway">
    <text evidence="3">Lipid metabolism.</text>
</comment>
<evidence type="ECO:0000256" key="3">
    <source>
        <dbReference type="ARBA" id="ARBA00005189"/>
    </source>
</evidence>
<comment type="pathway">
    <text evidence="2">Phospholipid metabolism; phosphatidylglycerol biosynthesis; phosphatidylglycerol from CDP-diacylglycerol: step 1/2.</text>
</comment>
<comment type="similarity">
    <text evidence="4 17">Belongs to the CDP-alcohol phosphatidyltransferase class-I family.</text>
</comment>
<gene>
    <name evidence="19" type="ORF">AA309_27975</name>
</gene>
<comment type="subcellular location">
    <subcellularLocation>
        <location evidence="1">Membrane</location>
        <topology evidence="1">Multi-pass membrane protein</topology>
    </subcellularLocation>
</comment>
<name>A0A0H1R5G4_9HYPH</name>
<dbReference type="InterPro" id="IPR004570">
    <property type="entry name" value="Phosphatidylglycerol_P_synth"/>
</dbReference>
<comment type="catalytic activity">
    <reaction evidence="15">
        <text>a CDP-1,2-diacyl-sn-glycerol + sn-glycerol 3-phosphate = a 1,2-diacyl-sn-glycero-3-phospho-(1'-sn-glycero-3'-phosphate) + CMP + H(+)</text>
        <dbReference type="Rhea" id="RHEA:12593"/>
        <dbReference type="ChEBI" id="CHEBI:15378"/>
        <dbReference type="ChEBI" id="CHEBI:57597"/>
        <dbReference type="ChEBI" id="CHEBI:58332"/>
        <dbReference type="ChEBI" id="CHEBI:60110"/>
        <dbReference type="ChEBI" id="CHEBI:60377"/>
        <dbReference type="EC" id="2.7.8.5"/>
    </reaction>
</comment>
<evidence type="ECO:0000256" key="8">
    <source>
        <dbReference type="ARBA" id="ARBA00022679"/>
    </source>
</evidence>
<evidence type="ECO:0000256" key="5">
    <source>
        <dbReference type="ARBA" id="ARBA00013170"/>
    </source>
</evidence>
<evidence type="ECO:0000256" key="11">
    <source>
        <dbReference type="ARBA" id="ARBA00023098"/>
    </source>
</evidence>
<evidence type="ECO:0000256" key="9">
    <source>
        <dbReference type="ARBA" id="ARBA00022692"/>
    </source>
</evidence>
<feature type="transmembrane region" description="Helical" evidence="18">
    <location>
        <begin position="80"/>
        <end position="96"/>
    </location>
</feature>
<keyword evidence="7" id="KW-0444">Lipid biosynthesis</keyword>
<dbReference type="NCBIfam" id="TIGR00560">
    <property type="entry name" value="pgsA"/>
    <property type="match status" value="1"/>
</dbReference>
<reference evidence="19 20" key="1">
    <citation type="submission" date="2015-05" db="EMBL/GenBank/DDBJ databases">
        <title>Draft genome sequence of Microvirga vignae strain BR3299, a novel nitrogen fixing bacteria isolated from Brazil semi-aired region.</title>
        <authorList>
            <person name="Zilli J.E."/>
            <person name="Passos S.R."/>
            <person name="Leite J."/>
            <person name="Baldani J.I."/>
            <person name="Xavier G.R."/>
            <person name="Rumjaneck N.G."/>
            <person name="Simoes-Araujo J.L."/>
        </authorList>
    </citation>
    <scope>NUCLEOTIDE SEQUENCE [LARGE SCALE GENOMIC DNA]</scope>
    <source>
        <strain evidence="19 20">BR3299</strain>
    </source>
</reference>
<dbReference type="Pfam" id="PF01066">
    <property type="entry name" value="CDP-OH_P_transf"/>
    <property type="match status" value="1"/>
</dbReference>
<dbReference type="PANTHER" id="PTHR14269">
    <property type="entry name" value="CDP-DIACYLGLYCEROL--GLYCEROL-3-PHOSPHATE 3-PHOSPHATIDYLTRANSFERASE-RELATED"/>
    <property type="match status" value="1"/>
</dbReference>
<dbReference type="Proteomes" id="UP000035489">
    <property type="component" value="Unassembled WGS sequence"/>
</dbReference>
<dbReference type="OrthoDB" id="9796672at2"/>
<dbReference type="EMBL" id="LCYG01000102">
    <property type="protein sequence ID" value="KLK90071.1"/>
    <property type="molecule type" value="Genomic_DNA"/>
</dbReference>
<accession>A0A0H1R5G4</accession>
<evidence type="ECO:0000313" key="20">
    <source>
        <dbReference type="Proteomes" id="UP000035489"/>
    </source>
</evidence>
<evidence type="ECO:0000256" key="16">
    <source>
        <dbReference type="NCBIfam" id="TIGR00560"/>
    </source>
</evidence>
<comment type="caution">
    <text evidence="19">The sequence shown here is derived from an EMBL/GenBank/DDBJ whole genome shotgun (WGS) entry which is preliminary data.</text>
</comment>
<keyword evidence="12 18" id="KW-0472">Membrane</keyword>
<dbReference type="PIRSF" id="PIRSF000847">
    <property type="entry name" value="Phos_ph_gly_syn"/>
    <property type="match status" value="1"/>
</dbReference>
<sequence>MSTARPPRRSKAFNLANLLTYGRLVAVPAVVGLLFWPEDHWSRWLALAVFALAAITDYFDGYIARTFAQQSALGRMLDPIADKLLVAACLLMLVADKTIQGWHIWAALVILCREILVSGLREFLAELKVGVPVSRVAKWKTTFQLLALGFLIAGPAGDTVLPGNTMIGLGLLWVSAILTLYTGWDYLRTGIHHLIDEATNPL</sequence>
<feature type="transmembrane region" description="Helical" evidence="18">
    <location>
        <begin position="41"/>
        <end position="59"/>
    </location>
</feature>
<evidence type="ECO:0000256" key="4">
    <source>
        <dbReference type="ARBA" id="ARBA00010441"/>
    </source>
</evidence>
<evidence type="ECO:0000256" key="2">
    <source>
        <dbReference type="ARBA" id="ARBA00005042"/>
    </source>
</evidence>
<evidence type="ECO:0000256" key="18">
    <source>
        <dbReference type="SAM" id="Phobius"/>
    </source>
</evidence>
<dbReference type="GO" id="GO:0046474">
    <property type="term" value="P:glycerophospholipid biosynthetic process"/>
    <property type="evidence" value="ECO:0007669"/>
    <property type="project" value="TreeGrafter"/>
</dbReference>
<evidence type="ECO:0000256" key="10">
    <source>
        <dbReference type="ARBA" id="ARBA00022989"/>
    </source>
</evidence>
<dbReference type="AlphaFoldDB" id="A0A0H1R5G4"/>
<keyword evidence="11" id="KW-0443">Lipid metabolism</keyword>
<keyword evidence="8 17" id="KW-0808">Transferase</keyword>
<dbReference type="PROSITE" id="PS00379">
    <property type="entry name" value="CDP_ALCOHOL_P_TRANSF"/>
    <property type="match status" value="1"/>
</dbReference>
<evidence type="ECO:0000256" key="15">
    <source>
        <dbReference type="ARBA" id="ARBA00048586"/>
    </source>
</evidence>
<organism evidence="19 20">
    <name type="scientific">Microvirga vignae</name>
    <dbReference type="NCBI Taxonomy" id="1225564"/>
    <lineage>
        <taxon>Bacteria</taxon>
        <taxon>Pseudomonadati</taxon>
        <taxon>Pseudomonadota</taxon>
        <taxon>Alphaproteobacteria</taxon>
        <taxon>Hyphomicrobiales</taxon>
        <taxon>Methylobacteriaceae</taxon>
        <taxon>Microvirga</taxon>
    </lineage>
</organism>
<evidence type="ECO:0000256" key="1">
    <source>
        <dbReference type="ARBA" id="ARBA00004141"/>
    </source>
</evidence>
<dbReference type="InterPro" id="IPR000462">
    <property type="entry name" value="CDP-OH_P_trans"/>
</dbReference>
<dbReference type="InterPro" id="IPR048254">
    <property type="entry name" value="CDP_ALCOHOL_P_TRANSF_CS"/>
</dbReference>
<keyword evidence="13" id="KW-0594">Phospholipid biosynthesis</keyword>
<protein>
    <recommendedName>
        <fullName evidence="6 16">CDP-diacylglycerol--glycerol-3-phosphate 3-phosphatidyltransferase</fullName>
        <ecNumber evidence="5 16">2.7.8.5</ecNumber>
    </recommendedName>
</protein>
<dbReference type="PATRIC" id="fig|1225564.3.peg.111"/>
<keyword evidence="14" id="KW-1208">Phospholipid metabolism</keyword>
<evidence type="ECO:0000256" key="12">
    <source>
        <dbReference type="ARBA" id="ARBA00023136"/>
    </source>
</evidence>
<evidence type="ECO:0000256" key="6">
    <source>
        <dbReference type="ARBA" id="ARBA00014944"/>
    </source>
</evidence>
<dbReference type="STRING" id="1225564.AA309_27975"/>
<dbReference type="Gene3D" id="1.20.120.1760">
    <property type="match status" value="1"/>
</dbReference>
<evidence type="ECO:0000313" key="19">
    <source>
        <dbReference type="EMBL" id="KLK90071.1"/>
    </source>
</evidence>
<keyword evidence="20" id="KW-1185">Reference proteome</keyword>
<dbReference type="PANTHER" id="PTHR14269:SF62">
    <property type="entry name" value="CDP-DIACYLGLYCEROL--GLYCEROL-3-PHOSPHATE 3-PHOSPHATIDYLTRANSFERASE 1, CHLOROPLASTIC"/>
    <property type="match status" value="1"/>
</dbReference>
<evidence type="ECO:0000256" key="17">
    <source>
        <dbReference type="RuleBase" id="RU003750"/>
    </source>
</evidence>
<keyword evidence="9 18" id="KW-0812">Transmembrane</keyword>
<feature type="transmembrane region" description="Helical" evidence="18">
    <location>
        <begin position="166"/>
        <end position="184"/>
    </location>
</feature>
<dbReference type="EC" id="2.7.8.5" evidence="5 16"/>
<evidence type="ECO:0000256" key="13">
    <source>
        <dbReference type="ARBA" id="ARBA00023209"/>
    </source>
</evidence>
<proteinExistence type="inferred from homology"/>
<evidence type="ECO:0000256" key="14">
    <source>
        <dbReference type="ARBA" id="ARBA00023264"/>
    </source>
</evidence>
<dbReference type="InterPro" id="IPR043130">
    <property type="entry name" value="CDP-OH_PTrfase_TM_dom"/>
</dbReference>
<feature type="transmembrane region" description="Helical" evidence="18">
    <location>
        <begin position="12"/>
        <end position="35"/>
    </location>
</feature>
<dbReference type="GO" id="GO:0016020">
    <property type="term" value="C:membrane"/>
    <property type="evidence" value="ECO:0007669"/>
    <property type="project" value="UniProtKB-SubCell"/>
</dbReference>
<dbReference type="InterPro" id="IPR050324">
    <property type="entry name" value="CDP-alcohol_PTase-I"/>
</dbReference>